<dbReference type="Pfam" id="PF01339">
    <property type="entry name" value="CheB_methylest"/>
    <property type="match status" value="1"/>
</dbReference>
<dbReference type="InterPro" id="IPR008248">
    <property type="entry name" value="CheB-like"/>
</dbReference>
<evidence type="ECO:0000256" key="4">
    <source>
        <dbReference type="ARBA" id="ARBA00039140"/>
    </source>
</evidence>
<dbReference type="OrthoDB" id="9793421at2"/>
<dbReference type="Proteomes" id="UP000199518">
    <property type="component" value="Unassembled WGS sequence"/>
</dbReference>
<proteinExistence type="predicted"/>
<evidence type="ECO:0000256" key="1">
    <source>
        <dbReference type="ARBA" id="ARBA00022490"/>
    </source>
</evidence>
<keyword evidence="3 6" id="KW-0378">Hydrolase</keyword>
<dbReference type="SUPFAM" id="SSF52738">
    <property type="entry name" value="Methylesterase CheB, C-terminal domain"/>
    <property type="match status" value="1"/>
</dbReference>
<feature type="domain" description="CheB-type methylesterase" evidence="9">
    <location>
        <begin position="153"/>
        <end position="323"/>
    </location>
</feature>
<dbReference type="PROSITE" id="PS50122">
    <property type="entry name" value="CHEB"/>
    <property type="match status" value="1"/>
</dbReference>
<dbReference type="InterPro" id="IPR001789">
    <property type="entry name" value="Sig_transdc_resp-reg_receiver"/>
</dbReference>
<dbReference type="CDD" id="cd17541">
    <property type="entry name" value="REC_CheB-like"/>
    <property type="match status" value="1"/>
</dbReference>
<keyword evidence="11" id="KW-1185">Reference proteome</keyword>
<dbReference type="InterPro" id="IPR011006">
    <property type="entry name" value="CheY-like_superfamily"/>
</dbReference>
<sequence>MIRLLLVEDSVTQREILRRMIEGDSGFTVIAEAKNGREAVAFVEKYRPDVVLMDLHMPDMDGVMATREIMRRTPVPIVVASASLKQQEVDLGLEALQAGAVAVVEKPEGAVLLHLEKIAPLLRSELLIASKAKVKRRGLGSLKSPPVEEISQASSIADVIGICASTGGPPVLVDILGKIPRPYPIPILLVQHISANFVPGFARWLGDTTGQRVCIAGPYERMTPGIWVSPGGKHLCAAELQRIVLKPPFSSSELHCPSGNALFSSLAQVYGSRAIGVLLTGMGDDGAEGLLELRRRGGRTLVQDEASSLIYGMPRAARERGAADSGHSPSELIQILTLMAENQAVN</sequence>
<dbReference type="InterPro" id="IPR035909">
    <property type="entry name" value="CheB_C"/>
</dbReference>
<feature type="modified residue" description="4-aspartylphosphate" evidence="7">
    <location>
        <position position="54"/>
    </location>
</feature>
<evidence type="ECO:0000256" key="6">
    <source>
        <dbReference type="PROSITE-ProRule" id="PRU00050"/>
    </source>
</evidence>
<dbReference type="Gene3D" id="3.40.50.2300">
    <property type="match status" value="1"/>
</dbReference>
<dbReference type="SMART" id="SM00448">
    <property type="entry name" value="REC"/>
    <property type="match status" value="1"/>
</dbReference>
<dbReference type="Gene3D" id="3.40.50.180">
    <property type="entry name" value="Methylesterase CheB, C-terminal domain"/>
    <property type="match status" value="1"/>
</dbReference>
<evidence type="ECO:0000256" key="3">
    <source>
        <dbReference type="ARBA" id="ARBA00022801"/>
    </source>
</evidence>
<dbReference type="GO" id="GO:0008984">
    <property type="term" value="F:protein-glutamate methylesterase activity"/>
    <property type="evidence" value="ECO:0007669"/>
    <property type="project" value="UniProtKB-EC"/>
</dbReference>
<keyword evidence="7" id="KW-0597">Phosphoprotein</keyword>
<accession>A0A1I3QHK7</accession>
<evidence type="ECO:0000256" key="2">
    <source>
        <dbReference type="ARBA" id="ARBA00022500"/>
    </source>
</evidence>
<dbReference type="PIRSF" id="PIRSF000876">
    <property type="entry name" value="RR_chemtxs_CheB"/>
    <property type="match status" value="1"/>
</dbReference>
<evidence type="ECO:0000256" key="7">
    <source>
        <dbReference type="PROSITE-ProRule" id="PRU00169"/>
    </source>
</evidence>
<protein>
    <recommendedName>
        <fullName evidence="4">protein-glutamate methylesterase</fullName>
        <ecNumber evidence="4">3.1.1.61</ecNumber>
    </recommendedName>
</protein>
<keyword evidence="1" id="KW-0963">Cytoplasm</keyword>
<dbReference type="PANTHER" id="PTHR42872">
    <property type="entry name" value="PROTEIN-GLUTAMATE METHYLESTERASE/PROTEIN-GLUTAMINE GLUTAMINASE"/>
    <property type="match status" value="1"/>
</dbReference>
<comment type="catalytic activity">
    <reaction evidence="5">
        <text>[protein]-L-glutamate 5-O-methyl ester + H2O = L-glutamyl-[protein] + methanol + H(+)</text>
        <dbReference type="Rhea" id="RHEA:23236"/>
        <dbReference type="Rhea" id="RHEA-COMP:10208"/>
        <dbReference type="Rhea" id="RHEA-COMP:10311"/>
        <dbReference type="ChEBI" id="CHEBI:15377"/>
        <dbReference type="ChEBI" id="CHEBI:15378"/>
        <dbReference type="ChEBI" id="CHEBI:17790"/>
        <dbReference type="ChEBI" id="CHEBI:29973"/>
        <dbReference type="ChEBI" id="CHEBI:82795"/>
        <dbReference type="EC" id="3.1.1.61"/>
    </reaction>
</comment>
<feature type="domain" description="Response regulatory" evidence="8">
    <location>
        <begin position="3"/>
        <end position="121"/>
    </location>
</feature>
<gene>
    <name evidence="10" type="ORF">SAMN05421753_118102</name>
</gene>
<dbReference type="PROSITE" id="PS50110">
    <property type="entry name" value="RESPONSE_REGULATORY"/>
    <property type="match status" value="1"/>
</dbReference>
<evidence type="ECO:0000313" key="10">
    <source>
        <dbReference type="EMBL" id="SFJ33644.1"/>
    </source>
</evidence>
<keyword evidence="2 6" id="KW-0145">Chemotaxis</keyword>
<dbReference type="EC" id="3.1.1.61" evidence="4"/>
<evidence type="ECO:0000313" key="11">
    <source>
        <dbReference type="Proteomes" id="UP000199518"/>
    </source>
</evidence>
<evidence type="ECO:0000256" key="5">
    <source>
        <dbReference type="ARBA" id="ARBA00048267"/>
    </source>
</evidence>
<evidence type="ECO:0000259" key="9">
    <source>
        <dbReference type="PROSITE" id="PS50122"/>
    </source>
</evidence>
<dbReference type="GO" id="GO:0006935">
    <property type="term" value="P:chemotaxis"/>
    <property type="evidence" value="ECO:0007669"/>
    <property type="project" value="UniProtKB-UniRule"/>
</dbReference>
<dbReference type="EMBL" id="FOQD01000018">
    <property type="protein sequence ID" value="SFJ33644.1"/>
    <property type="molecule type" value="Genomic_DNA"/>
</dbReference>
<feature type="active site" evidence="6">
    <location>
        <position position="192"/>
    </location>
</feature>
<organism evidence="10 11">
    <name type="scientific">Planctomicrobium piriforme</name>
    <dbReference type="NCBI Taxonomy" id="1576369"/>
    <lineage>
        <taxon>Bacteria</taxon>
        <taxon>Pseudomonadati</taxon>
        <taxon>Planctomycetota</taxon>
        <taxon>Planctomycetia</taxon>
        <taxon>Planctomycetales</taxon>
        <taxon>Planctomycetaceae</taxon>
        <taxon>Planctomicrobium</taxon>
    </lineage>
</organism>
<dbReference type="Pfam" id="PF00072">
    <property type="entry name" value="Response_reg"/>
    <property type="match status" value="1"/>
</dbReference>
<dbReference type="PANTHER" id="PTHR42872:SF6">
    <property type="entry name" value="PROTEIN-GLUTAMATE METHYLESTERASE_PROTEIN-GLUTAMINE GLUTAMINASE"/>
    <property type="match status" value="1"/>
</dbReference>
<dbReference type="AlphaFoldDB" id="A0A1I3QHK7"/>
<dbReference type="GO" id="GO:0000156">
    <property type="term" value="F:phosphorelay response regulator activity"/>
    <property type="evidence" value="ECO:0007669"/>
    <property type="project" value="InterPro"/>
</dbReference>
<feature type="active site" evidence="6">
    <location>
        <position position="285"/>
    </location>
</feature>
<dbReference type="CDD" id="cd16432">
    <property type="entry name" value="CheB_Rec"/>
    <property type="match status" value="1"/>
</dbReference>
<feature type="active site" evidence="6">
    <location>
        <position position="165"/>
    </location>
</feature>
<dbReference type="STRING" id="1576369.SAMN05421753_118102"/>
<dbReference type="InterPro" id="IPR000673">
    <property type="entry name" value="Sig_transdc_resp-reg_Me-estase"/>
</dbReference>
<dbReference type="GO" id="GO:0005737">
    <property type="term" value="C:cytoplasm"/>
    <property type="evidence" value="ECO:0007669"/>
    <property type="project" value="InterPro"/>
</dbReference>
<dbReference type="SUPFAM" id="SSF52172">
    <property type="entry name" value="CheY-like"/>
    <property type="match status" value="1"/>
</dbReference>
<name>A0A1I3QHK7_9PLAN</name>
<dbReference type="RefSeq" id="WP_092054932.1">
    <property type="nucleotide sequence ID" value="NZ_FOQD01000018.1"/>
</dbReference>
<reference evidence="11" key="1">
    <citation type="submission" date="2016-10" db="EMBL/GenBank/DDBJ databases">
        <authorList>
            <person name="Varghese N."/>
            <person name="Submissions S."/>
        </authorList>
    </citation>
    <scope>NUCLEOTIDE SEQUENCE [LARGE SCALE GENOMIC DNA]</scope>
    <source>
        <strain evidence="11">DSM 26348</strain>
    </source>
</reference>
<evidence type="ECO:0000259" key="8">
    <source>
        <dbReference type="PROSITE" id="PS50110"/>
    </source>
</evidence>